<comment type="caution">
    <text evidence="1">The sequence shown here is derived from an EMBL/GenBank/DDBJ whole genome shotgun (WGS) entry which is preliminary data.</text>
</comment>
<evidence type="ECO:0000313" key="2">
    <source>
        <dbReference type="Proteomes" id="UP000092746"/>
    </source>
</evidence>
<dbReference type="SUPFAM" id="SSF50475">
    <property type="entry name" value="FMN-binding split barrel"/>
    <property type="match status" value="1"/>
</dbReference>
<dbReference type="InterPro" id="IPR011194">
    <property type="entry name" value="UPF0306"/>
</dbReference>
<proteinExistence type="predicted"/>
<accession>A0AAP7GXC4</accession>
<dbReference type="PIRSF" id="PIRSF009554">
    <property type="entry name" value="UCP009554"/>
    <property type="match status" value="1"/>
</dbReference>
<evidence type="ECO:0000313" key="1">
    <source>
        <dbReference type="EMBL" id="OBY50132.1"/>
    </source>
</evidence>
<name>A0AAP7GXC4_AGGAP</name>
<dbReference type="Gene3D" id="2.30.110.10">
    <property type="entry name" value="Electron Transport, Fmn-binding Protein, Chain A"/>
    <property type="match status" value="1"/>
</dbReference>
<protein>
    <recommendedName>
        <fullName evidence="3">Pyridoxamine 5'-phosphate oxidase putative domain-containing protein</fullName>
    </recommendedName>
</protein>
<reference evidence="1 2" key="1">
    <citation type="submission" date="2016-06" db="EMBL/GenBank/DDBJ databases">
        <title>Simultaneous identification of Haemophilus influenzae and Haemophilus haemolyticus using TaqMan real-time PCR.</title>
        <authorList>
            <person name="Price E.P."/>
            <person name="Sarovich D.S."/>
            <person name="Harris T."/>
            <person name="Spargo J.C."/>
            <person name="Nosworthy E."/>
            <person name="Beissbarth J."/>
            <person name="Smith-Vaughan H."/>
        </authorList>
    </citation>
    <scope>NUCLEOTIDE SEQUENCE [LARGE SCALE GENOMIC DNA]</scope>
    <source>
        <strain evidence="1 2">ATCC 7901</strain>
    </source>
</reference>
<dbReference type="AlphaFoldDB" id="A0AAP7GXC4"/>
<dbReference type="Proteomes" id="UP000092746">
    <property type="component" value="Unassembled WGS sequence"/>
</dbReference>
<organism evidence="1 2">
    <name type="scientific">Aggregatibacter aphrophilus</name>
    <name type="common">Haemophilus aphrophilus</name>
    <dbReference type="NCBI Taxonomy" id="732"/>
    <lineage>
        <taxon>Bacteria</taxon>
        <taxon>Pseudomonadati</taxon>
        <taxon>Pseudomonadota</taxon>
        <taxon>Gammaproteobacteria</taxon>
        <taxon>Pasteurellales</taxon>
        <taxon>Pasteurellaceae</taxon>
        <taxon>Aggregatibacter</taxon>
    </lineage>
</organism>
<dbReference type="InterPro" id="IPR012349">
    <property type="entry name" value="Split_barrel_FMN-bd"/>
</dbReference>
<dbReference type="EMBL" id="MAQE01000017">
    <property type="protein sequence ID" value="OBY50132.1"/>
    <property type="molecule type" value="Genomic_DNA"/>
</dbReference>
<gene>
    <name evidence="1" type="ORF">BBB52_09110</name>
</gene>
<evidence type="ECO:0008006" key="3">
    <source>
        <dbReference type="Google" id="ProtNLM"/>
    </source>
</evidence>
<sequence length="151" mass="17788">MMNPLPKPISQFLKEKHIVSFTAHYREDFWAANCFYVFDEQKVRLIVMTKTTTRHAQLMLKNNHIVGTIAGQPNKIKDMEGIQFTALAHLLENQEERKKAFDIYIKKQPLAKLVNSDIWEISFTEIKHTSNKLIFANKTHWIREEINNPHL</sequence>